<organism evidence="2 3">
    <name type="scientific">Paraburkholderia ribeironis</name>
    <dbReference type="NCBI Taxonomy" id="1247936"/>
    <lineage>
        <taxon>Bacteria</taxon>
        <taxon>Pseudomonadati</taxon>
        <taxon>Pseudomonadota</taxon>
        <taxon>Betaproteobacteria</taxon>
        <taxon>Burkholderiales</taxon>
        <taxon>Burkholderiaceae</taxon>
        <taxon>Paraburkholderia</taxon>
    </lineage>
</organism>
<evidence type="ECO:0000313" key="3">
    <source>
        <dbReference type="Proteomes" id="UP000187012"/>
    </source>
</evidence>
<sequence>MARGVIPTMTPNIFTQTSNDIENHDCKMGMTIDFLSKSGSSPLLRPGQFNVNAPRCGPSPKLLSHHRMELR</sequence>
<name>A0A1N7SGW1_9BURK</name>
<evidence type="ECO:0000313" key="2">
    <source>
        <dbReference type="EMBL" id="SIT46566.1"/>
    </source>
</evidence>
<evidence type="ECO:0000256" key="1">
    <source>
        <dbReference type="SAM" id="MobiDB-lite"/>
    </source>
</evidence>
<dbReference type="Proteomes" id="UP000187012">
    <property type="component" value="Unassembled WGS sequence"/>
</dbReference>
<gene>
    <name evidence="2" type="ORF">BN2475_670021</name>
</gene>
<feature type="region of interest" description="Disordered" evidence="1">
    <location>
        <begin position="49"/>
        <end position="71"/>
    </location>
</feature>
<keyword evidence="3" id="KW-1185">Reference proteome</keyword>
<dbReference type="EMBL" id="CYGX02000067">
    <property type="protein sequence ID" value="SIT46566.1"/>
    <property type="molecule type" value="Genomic_DNA"/>
</dbReference>
<proteinExistence type="predicted"/>
<accession>A0A1N7SGW1</accession>
<protein>
    <submittedName>
        <fullName evidence="2">Uncharacterized protein</fullName>
    </submittedName>
</protein>
<dbReference type="AlphaFoldDB" id="A0A1N7SGW1"/>
<reference evidence="2 3" key="1">
    <citation type="submission" date="2016-12" db="EMBL/GenBank/DDBJ databases">
        <authorList>
            <person name="Song W.-J."/>
            <person name="Kurnit D.M."/>
        </authorList>
    </citation>
    <scope>NUCLEOTIDE SEQUENCE [LARGE SCALE GENOMIC DNA]</scope>
    <source>
        <strain evidence="2 3">STM7296</strain>
    </source>
</reference>